<comment type="caution">
    <text evidence="1">The sequence shown here is derived from an EMBL/GenBank/DDBJ whole genome shotgun (WGS) entry which is preliminary data.</text>
</comment>
<dbReference type="PATRIC" id="fig|1230454.4.peg.2729"/>
<keyword evidence="2" id="KW-1185">Reference proteome</keyword>
<dbReference type="STRING" id="1230454.C461_13566"/>
<protein>
    <submittedName>
        <fullName evidence="1">4-oxalocrotonate tautomerase</fullName>
    </submittedName>
</protein>
<evidence type="ECO:0000313" key="2">
    <source>
        <dbReference type="Proteomes" id="UP000011575"/>
    </source>
</evidence>
<dbReference type="SUPFAM" id="SSF55331">
    <property type="entry name" value="Tautomerase/MIF"/>
    <property type="match status" value="1"/>
</dbReference>
<accession>M0P6F2</accession>
<evidence type="ECO:0000313" key="1">
    <source>
        <dbReference type="EMBL" id="EMA65732.1"/>
    </source>
</evidence>
<dbReference type="RefSeq" id="WP_008002107.1">
    <property type="nucleotide sequence ID" value="NZ_AOJI01000032.1"/>
</dbReference>
<dbReference type="OrthoDB" id="210530at2157"/>
<dbReference type="EMBL" id="AOJI01000032">
    <property type="protein sequence ID" value="EMA65732.1"/>
    <property type="molecule type" value="Genomic_DNA"/>
</dbReference>
<organism evidence="1 2">
    <name type="scientific">Halorubrum aidingense JCM 13560</name>
    <dbReference type="NCBI Taxonomy" id="1230454"/>
    <lineage>
        <taxon>Archaea</taxon>
        <taxon>Methanobacteriati</taxon>
        <taxon>Methanobacteriota</taxon>
        <taxon>Stenosarchaea group</taxon>
        <taxon>Halobacteria</taxon>
        <taxon>Halobacteriales</taxon>
        <taxon>Haloferacaceae</taxon>
        <taxon>Halorubrum</taxon>
    </lineage>
</organism>
<dbReference type="Proteomes" id="UP000011575">
    <property type="component" value="Unassembled WGS sequence"/>
</dbReference>
<dbReference type="InterPro" id="IPR014347">
    <property type="entry name" value="Tautomerase/MIF_sf"/>
</dbReference>
<proteinExistence type="predicted"/>
<dbReference type="Gene3D" id="3.30.429.10">
    <property type="entry name" value="Macrophage Migration Inhibitory Factor"/>
    <property type="match status" value="1"/>
</dbReference>
<sequence>MPLLQFSTTLSLSPSERESLVAFVTDRYTEEMSTTAGHVAVTIAEHDRSSMAIGREVDGPLLFLDAEIREGRPFEYKRAFAVAVMEYAVAELGVPEPNAKVVFTEHAGEDMMGLDRVGGDWSPE</sequence>
<dbReference type="AlphaFoldDB" id="M0P6F2"/>
<name>M0P6F2_9EURY</name>
<reference evidence="1 2" key="1">
    <citation type="journal article" date="2014" name="PLoS Genet.">
        <title>Phylogenetically driven sequencing of extremely halophilic archaea reveals strategies for static and dynamic osmo-response.</title>
        <authorList>
            <person name="Becker E.A."/>
            <person name="Seitzer P.M."/>
            <person name="Tritt A."/>
            <person name="Larsen D."/>
            <person name="Krusor M."/>
            <person name="Yao A.I."/>
            <person name="Wu D."/>
            <person name="Madern D."/>
            <person name="Eisen J.A."/>
            <person name="Darling A.E."/>
            <person name="Facciotti M.T."/>
        </authorList>
    </citation>
    <scope>NUCLEOTIDE SEQUENCE [LARGE SCALE GENOMIC DNA]</scope>
    <source>
        <strain evidence="1 2">JCM 13560</strain>
    </source>
</reference>
<gene>
    <name evidence="1" type="ORF">C461_13566</name>
</gene>